<dbReference type="InterPro" id="IPR045340">
    <property type="entry name" value="DUF6533"/>
</dbReference>
<protein>
    <recommendedName>
        <fullName evidence="2">DUF6533 domain-containing protein</fullName>
    </recommendedName>
</protein>
<name>A0AAD5VF45_9AGAR</name>
<sequence length="196" mass="22750">MRLRQSCDVAGLSLLVYDFVLSWANEFRFIWKHRNADHEHRPFIHDCRETKCRLPAVVFIQDVHPSPASLEHGACYDAPGFRLYERKPMLGICLGIWFLISRALNVWNGIDAVNDMKPDSLCNIQETPDSSLWFSLTIIINQLVLWLLIMDKYRNAHKAQWSMPPLLRIVMRDSSWVFVVLTGKSNAFIDLEFDAT</sequence>
<keyword evidence="1" id="KW-1133">Transmembrane helix</keyword>
<feature type="domain" description="DUF6533" evidence="2">
    <location>
        <begin position="7"/>
        <end position="34"/>
    </location>
</feature>
<keyword evidence="1" id="KW-0812">Transmembrane</keyword>
<accession>A0AAD5VF45</accession>
<gene>
    <name evidence="3" type="ORF">NP233_g12780</name>
</gene>
<dbReference type="EMBL" id="JANIEX010001993">
    <property type="protein sequence ID" value="KAJ3552855.1"/>
    <property type="molecule type" value="Genomic_DNA"/>
</dbReference>
<keyword evidence="1" id="KW-0472">Membrane</keyword>
<evidence type="ECO:0000313" key="4">
    <source>
        <dbReference type="Proteomes" id="UP001213000"/>
    </source>
</evidence>
<comment type="caution">
    <text evidence="3">The sequence shown here is derived from an EMBL/GenBank/DDBJ whole genome shotgun (WGS) entry which is preliminary data.</text>
</comment>
<evidence type="ECO:0000313" key="3">
    <source>
        <dbReference type="EMBL" id="KAJ3552855.1"/>
    </source>
</evidence>
<evidence type="ECO:0000259" key="2">
    <source>
        <dbReference type="Pfam" id="PF20151"/>
    </source>
</evidence>
<organism evidence="3 4">
    <name type="scientific">Leucocoprinus birnbaumii</name>
    <dbReference type="NCBI Taxonomy" id="56174"/>
    <lineage>
        <taxon>Eukaryota</taxon>
        <taxon>Fungi</taxon>
        <taxon>Dikarya</taxon>
        <taxon>Basidiomycota</taxon>
        <taxon>Agaricomycotina</taxon>
        <taxon>Agaricomycetes</taxon>
        <taxon>Agaricomycetidae</taxon>
        <taxon>Agaricales</taxon>
        <taxon>Agaricineae</taxon>
        <taxon>Agaricaceae</taxon>
        <taxon>Leucocoprinus</taxon>
    </lineage>
</organism>
<evidence type="ECO:0000256" key="1">
    <source>
        <dbReference type="SAM" id="Phobius"/>
    </source>
</evidence>
<reference evidence="3" key="1">
    <citation type="submission" date="2022-07" db="EMBL/GenBank/DDBJ databases">
        <title>Genome Sequence of Leucocoprinus birnbaumii.</title>
        <authorList>
            <person name="Buettner E."/>
        </authorList>
    </citation>
    <scope>NUCLEOTIDE SEQUENCE</scope>
    <source>
        <strain evidence="3">VT141</strain>
    </source>
</reference>
<dbReference type="AlphaFoldDB" id="A0AAD5VF45"/>
<dbReference type="Proteomes" id="UP001213000">
    <property type="component" value="Unassembled WGS sequence"/>
</dbReference>
<feature type="transmembrane region" description="Helical" evidence="1">
    <location>
        <begin position="89"/>
        <end position="110"/>
    </location>
</feature>
<keyword evidence="4" id="KW-1185">Reference proteome</keyword>
<feature type="transmembrane region" description="Helical" evidence="1">
    <location>
        <begin position="130"/>
        <end position="149"/>
    </location>
</feature>
<proteinExistence type="predicted"/>
<dbReference type="Pfam" id="PF20151">
    <property type="entry name" value="DUF6533"/>
    <property type="match status" value="1"/>
</dbReference>